<feature type="domain" description="Bromo" evidence="5">
    <location>
        <begin position="641"/>
        <end position="710"/>
    </location>
</feature>
<dbReference type="GO" id="GO:0006338">
    <property type="term" value="P:chromatin remodeling"/>
    <property type="evidence" value="ECO:0007669"/>
    <property type="project" value="InterPro"/>
</dbReference>
<feature type="compositionally biased region" description="Polar residues" evidence="4">
    <location>
        <begin position="397"/>
        <end position="434"/>
    </location>
</feature>
<dbReference type="GO" id="GO:0007338">
    <property type="term" value="P:single fertilization"/>
    <property type="evidence" value="ECO:0007669"/>
    <property type="project" value="TreeGrafter"/>
</dbReference>
<feature type="coiled-coil region" evidence="3">
    <location>
        <begin position="540"/>
        <end position="584"/>
    </location>
</feature>
<feature type="region of interest" description="Disordered" evidence="4">
    <location>
        <begin position="50"/>
        <end position="146"/>
    </location>
</feature>
<feature type="compositionally biased region" description="Low complexity" evidence="4">
    <location>
        <begin position="103"/>
        <end position="113"/>
    </location>
</feature>
<feature type="compositionally biased region" description="Pro residues" evidence="4">
    <location>
        <begin position="770"/>
        <end position="784"/>
    </location>
</feature>
<dbReference type="EMBL" id="GGYP01005243">
    <property type="protein sequence ID" value="MDE50014.1"/>
    <property type="molecule type" value="Transcribed_RNA"/>
</dbReference>
<feature type="compositionally biased region" description="Basic and acidic residues" evidence="4">
    <location>
        <begin position="61"/>
        <end position="97"/>
    </location>
</feature>
<feature type="region of interest" description="Disordered" evidence="4">
    <location>
        <begin position="328"/>
        <end position="448"/>
    </location>
</feature>
<dbReference type="GO" id="GO:0090537">
    <property type="term" value="C:CERF complex"/>
    <property type="evidence" value="ECO:0007669"/>
    <property type="project" value="InterPro"/>
</dbReference>
<dbReference type="SMART" id="SM00297">
    <property type="entry name" value="BROMO"/>
    <property type="match status" value="1"/>
</dbReference>
<evidence type="ECO:0000256" key="4">
    <source>
        <dbReference type="SAM" id="MobiDB-lite"/>
    </source>
</evidence>
<dbReference type="InterPro" id="IPR029614">
    <property type="entry name" value="CECR2"/>
</dbReference>
<reference evidence="6" key="1">
    <citation type="submission" date="2018-10" db="EMBL/GenBank/DDBJ databases">
        <title>Transcriptome assembly of Aceria tosichella (Wheat curl mite) Type 2.</title>
        <authorList>
            <person name="Scully E.D."/>
            <person name="Geib S.M."/>
            <person name="Palmer N.A."/>
            <person name="Gupta A.K."/>
            <person name="Sarath G."/>
            <person name="Tatineni S."/>
        </authorList>
    </citation>
    <scope>NUCLEOTIDE SEQUENCE</scope>
    <source>
        <strain evidence="6">LincolnNE</strain>
    </source>
</reference>
<feature type="compositionally biased region" description="Acidic residues" evidence="4">
    <location>
        <begin position="826"/>
        <end position="836"/>
    </location>
</feature>
<evidence type="ECO:0000259" key="5">
    <source>
        <dbReference type="PROSITE" id="PS50014"/>
    </source>
</evidence>
<feature type="compositionally biased region" description="Low complexity" evidence="4">
    <location>
        <begin position="121"/>
        <end position="146"/>
    </location>
</feature>
<dbReference type="InterPro" id="IPR036427">
    <property type="entry name" value="Bromodomain-like_sf"/>
</dbReference>
<name>A0A6G1SHN3_9ACAR</name>
<evidence type="ECO:0000313" key="6">
    <source>
        <dbReference type="EMBL" id="MDE50014.1"/>
    </source>
</evidence>
<accession>A0A6G1SHN3</accession>
<dbReference type="InterPro" id="IPR001487">
    <property type="entry name" value="Bromodomain"/>
</dbReference>
<dbReference type="PANTHER" id="PTHR47092:SF1">
    <property type="entry name" value="CHROMATIN REMODELING REGULATOR CECR2"/>
    <property type="match status" value="1"/>
</dbReference>
<feature type="compositionally biased region" description="Pro residues" evidence="4">
    <location>
        <begin position="743"/>
        <end position="758"/>
    </location>
</feature>
<feature type="compositionally biased region" description="Low complexity" evidence="4">
    <location>
        <begin position="372"/>
        <end position="382"/>
    </location>
</feature>
<dbReference type="PROSITE" id="PS00633">
    <property type="entry name" value="BROMODOMAIN_1"/>
    <property type="match status" value="1"/>
</dbReference>
<feature type="region of interest" description="Disordered" evidence="4">
    <location>
        <begin position="740"/>
        <end position="836"/>
    </location>
</feature>
<dbReference type="PANTHER" id="PTHR47092">
    <property type="entry name" value="CAT EYE SYNDROME CRITICAL REGION PROTEIN 2"/>
    <property type="match status" value="1"/>
</dbReference>
<dbReference type="Pfam" id="PF00439">
    <property type="entry name" value="Bromodomain"/>
    <property type="match status" value="1"/>
</dbReference>
<keyword evidence="1 2" id="KW-0103">Bromodomain</keyword>
<protein>
    <submittedName>
        <fullName evidence="6">Cat eye syndrome critical region protein 2</fullName>
    </submittedName>
</protein>
<feature type="compositionally biased region" description="Pro residues" evidence="4">
    <location>
        <begin position="805"/>
        <end position="820"/>
    </location>
</feature>
<dbReference type="SUPFAM" id="SSF47370">
    <property type="entry name" value="Bromodomain"/>
    <property type="match status" value="1"/>
</dbReference>
<keyword evidence="3" id="KW-0175">Coiled coil</keyword>
<sequence>MEEVRSHWQVASIQHFCTLFQKPFKLPSFQPEELEQAFVVDLPEPPKNNNSLSFSSIINQNHDDNNDTNNERLYSRNGDDHKQNGTADNDHEGDHDQLSGIGSRKSSSEHLSSLDIKPLPEQHQQQQPEQQNKQQPQNQQQQNEDQQELHLLVKLAIALLKPHFNSKISSANWENYLRRLIDVNWVELEKCPSPLSIPIISPDGIELSKSLNFRDLSLSDKLDIFFALCDYRLWCEDASELLKDFPLEELRLESIGKDSQGYEYWYFSGTRLYRENIEVSQDLICRKKRIKELEYKLIELEKARILKEQEEKRKAELERAKQLAQEAREARLAAKRQQDQEAAASSNATKRKRSSNTPVLPPRTGLRERRSSAAGNNTGSSSPATPSRTLRSRTKPSDSQTEQTPSQSAPKTTRNSTKNSKQSGPSERSRTSTPEGPKKSSEEECREELESIAIKQDERNEAWSIACESLEEWENFAKKFEKTKSINEKYLSRHLNDVLLPHIQGIYAKRAAEMRRKERERERELILAHTARRVSTRIISKRAQEEEEERQAKLREIEIQKKKAEAEIKLRTELEREMRAKQNRFVVNGTCDDGDDTSGRYNLRQYQHDTRDESSEFDGIIHPDKLAEFYEALELIVDTVRTSKHAWPFVNAVPDTVPGYYDLIKEPMDLKTLRTKVEFRHYKSLIELEKDFQLLVNNCERFNGPKNIYTKMVYKLWKSFRKNVHLYLERDLHMDEYETFLYPPQPPQQPNPPAPPPEQTSLPNQESHPTPDPPSLTPPNPSPSPDHQNHQQQPSQAQPQAQPQPQAPPPPPPPSPPHPITIPQLIEDDSEIPPEPVCEEVIVESYAEPCPDDISVVYQPDSTDTNQFTDK</sequence>
<dbReference type="Gene3D" id="1.20.920.10">
    <property type="entry name" value="Bromodomain-like"/>
    <property type="match status" value="1"/>
</dbReference>
<organism evidence="6">
    <name type="scientific">Aceria tosichella</name>
    <name type="common">wheat curl mite</name>
    <dbReference type="NCBI Taxonomy" id="561515"/>
    <lineage>
        <taxon>Eukaryota</taxon>
        <taxon>Metazoa</taxon>
        <taxon>Ecdysozoa</taxon>
        <taxon>Arthropoda</taxon>
        <taxon>Chelicerata</taxon>
        <taxon>Arachnida</taxon>
        <taxon>Acari</taxon>
        <taxon>Acariformes</taxon>
        <taxon>Trombidiformes</taxon>
        <taxon>Prostigmata</taxon>
        <taxon>Eupodina</taxon>
        <taxon>Eriophyoidea</taxon>
        <taxon>Eriophyidae</taxon>
        <taxon>Eriophyinae</taxon>
        <taxon>Aceriini</taxon>
        <taxon>Aceria</taxon>
    </lineage>
</organism>
<evidence type="ECO:0000256" key="3">
    <source>
        <dbReference type="SAM" id="Coils"/>
    </source>
</evidence>
<feature type="compositionally biased region" description="Low complexity" evidence="4">
    <location>
        <begin position="790"/>
        <end position="804"/>
    </location>
</feature>
<dbReference type="InterPro" id="IPR018359">
    <property type="entry name" value="Bromodomain_CS"/>
</dbReference>
<evidence type="ECO:0000256" key="1">
    <source>
        <dbReference type="ARBA" id="ARBA00023117"/>
    </source>
</evidence>
<dbReference type="PROSITE" id="PS50014">
    <property type="entry name" value="BROMODOMAIN_2"/>
    <property type="match status" value="1"/>
</dbReference>
<proteinExistence type="predicted"/>
<feature type="compositionally biased region" description="Low complexity" evidence="4">
    <location>
        <begin position="50"/>
        <end position="60"/>
    </location>
</feature>
<feature type="compositionally biased region" description="Basic and acidic residues" evidence="4">
    <location>
        <begin position="328"/>
        <end position="339"/>
    </location>
</feature>
<dbReference type="AlphaFoldDB" id="A0A6G1SHN3"/>
<gene>
    <name evidence="6" type="primary">CECR2</name>
    <name evidence="6" type="ORF">g.2065</name>
</gene>
<evidence type="ECO:0000256" key="2">
    <source>
        <dbReference type="PROSITE-ProRule" id="PRU00035"/>
    </source>
</evidence>